<dbReference type="InterPro" id="IPR044677">
    <property type="entry name" value="SLC25A3/Pic2/Mir1-like"/>
</dbReference>
<feature type="compositionally biased region" description="Low complexity" evidence="11">
    <location>
        <begin position="292"/>
        <end position="307"/>
    </location>
</feature>
<organism evidence="13 14">
    <name type="scientific">Diacronema lutheri</name>
    <name type="common">Unicellular marine alga</name>
    <name type="synonym">Monochrysis lutheri</name>
    <dbReference type="NCBI Taxonomy" id="2081491"/>
    <lineage>
        <taxon>Eukaryota</taxon>
        <taxon>Haptista</taxon>
        <taxon>Haptophyta</taxon>
        <taxon>Pavlovophyceae</taxon>
        <taxon>Pavlovales</taxon>
        <taxon>Pavlovaceae</taxon>
        <taxon>Diacronema</taxon>
    </lineage>
</organism>
<feature type="region of interest" description="Disordered" evidence="11">
    <location>
        <begin position="412"/>
        <end position="452"/>
    </location>
</feature>
<keyword evidence="14" id="KW-1185">Reference proteome</keyword>
<feature type="compositionally biased region" description="Basic and acidic residues" evidence="11">
    <location>
        <begin position="631"/>
        <end position="644"/>
    </location>
</feature>
<keyword evidence="7" id="KW-1133">Transmembrane helix</keyword>
<evidence type="ECO:0000256" key="8">
    <source>
        <dbReference type="ARBA" id="ARBA00023128"/>
    </source>
</evidence>
<dbReference type="Proteomes" id="UP000751190">
    <property type="component" value="Unassembled WGS sequence"/>
</dbReference>
<feature type="compositionally biased region" description="Low complexity" evidence="11">
    <location>
        <begin position="350"/>
        <end position="369"/>
    </location>
</feature>
<keyword evidence="4 10" id="KW-0812">Transmembrane</keyword>
<dbReference type="SUPFAM" id="SSF103506">
    <property type="entry name" value="Mitochondrial carrier"/>
    <property type="match status" value="2"/>
</dbReference>
<evidence type="ECO:0000313" key="14">
    <source>
        <dbReference type="Proteomes" id="UP000751190"/>
    </source>
</evidence>
<keyword evidence="12" id="KW-0732">Signal</keyword>
<dbReference type="AlphaFoldDB" id="A0A8J6C5U2"/>
<dbReference type="GO" id="GO:0005315">
    <property type="term" value="F:phosphate transmembrane transporter activity"/>
    <property type="evidence" value="ECO:0007669"/>
    <property type="project" value="InterPro"/>
</dbReference>
<evidence type="ECO:0000256" key="9">
    <source>
        <dbReference type="ARBA" id="ARBA00023136"/>
    </source>
</evidence>
<keyword evidence="6" id="KW-0999">Mitochondrion inner membrane</keyword>
<comment type="similarity">
    <text evidence="2">Belongs to the mitochondrial carrier (TC 2.A.29) family.</text>
</comment>
<feature type="region of interest" description="Disordered" evidence="11">
    <location>
        <begin position="320"/>
        <end position="372"/>
    </location>
</feature>
<feature type="chain" id="PRO_5035253974" description="ADP,ATP carrier protein" evidence="12">
    <location>
        <begin position="22"/>
        <end position="930"/>
    </location>
</feature>
<dbReference type="InterPro" id="IPR018108">
    <property type="entry name" value="MCP_transmembrane"/>
</dbReference>
<evidence type="ECO:0008006" key="15">
    <source>
        <dbReference type="Google" id="ProtNLM"/>
    </source>
</evidence>
<dbReference type="Gene3D" id="1.50.40.10">
    <property type="entry name" value="Mitochondrial carrier domain"/>
    <property type="match status" value="2"/>
</dbReference>
<evidence type="ECO:0000256" key="12">
    <source>
        <dbReference type="SAM" id="SignalP"/>
    </source>
</evidence>
<feature type="compositionally biased region" description="Pro residues" evidence="11">
    <location>
        <begin position="433"/>
        <end position="445"/>
    </location>
</feature>
<feature type="repeat" description="Solcar" evidence="10">
    <location>
        <begin position="818"/>
        <end position="909"/>
    </location>
</feature>
<evidence type="ECO:0000313" key="13">
    <source>
        <dbReference type="EMBL" id="KAG8461379.1"/>
    </source>
</evidence>
<dbReference type="OrthoDB" id="427452at2759"/>
<keyword evidence="5" id="KW-0677">Repeat</keyword>
<evidence type="ECO:0000256" key="11">
    <source>
        <dbReference type="SAM" id="MobiDB-lite"/>
    </source>
</evidence>
<keyword evidence="8" id="KW-0496">Mitochondrion</keyword>
<evidence type="ECO:0000256" key="3">
    <source>
        <dbReference type="ARBA" id="ARBA00022448"/>
    </source>
</evidence>
<reference evidence="13" key="1">
    <citation type="submission" date="2021-05" db="EMBL/GenBank/DDBJ databases">
        <title>The genome of the haptophyte Pavlova lutheri (Diacronema luteri, Pavlovales) - a model for lipid biosynthesis in eukaryotic algae.</title>
        <authorList>
            <person name="Hulatt C.J."/>
            <person name="Posewitz M.C."/>
        </authorList>
    </citation>
    <scope>NUCLEOTIDE SEQUENCE</scope>
    <source>
        <strain evidence="13">NIVA-4/92</strain>
    </source>
</reference>
<evidence type="ECO:0000256" key="4">
    <source>
        <dbReference type="ARBA" id="ARBA00022692"/>
    </source>
</evidence>
<proteinExistence type="inferred from homology"/>
<feature type="repeat" description="Solcar" evidence="10">
    <location>
        <begin position="714"/>
        <end position="804"/>
    </location>
</feature>
<evidence type="ECO:0000256" key="10">
    <source>
        <dbReference type="PROSITE-ProRule" id="PRU00282"/>
    </source>
</evidence>
<protein>
    <recommendedName>
        <fullName evidence="15">ADP,ATP carrier protein</fullName>
    </recommendedName>
</protein>
<dbReference type="InterPro" id="IPR023395">
    <property type="entry name" value="MCP_dom_sf"/>
</dbReference>
<dbReference type="PANTHER" id="PTHR45671">
    <property type="entry name" value="SOLUTE CARRIER FAMILY 25 (MITOCHONDRIAL CARRIER PHOSPHATE CARRIER), MEMBER 3, LIKE-RELATED-RELATED"/>
    <property type="match status" value="1"/>
</dbReference>
<comment type="subcellular location">
    <subcellularLocation>
        <location evidence="1">Mitochondrion inner membrane</location>
        <topology evidence="1">Multi-pass membrane protein</topology>
    </subcellularLocation>
</comment>
<dbReference type="GO" id="GO:1990547">
    <property type="term" value="P:mitochondrial phosphate ion transmembrane transport"/>
    <property type="evidence" value="ECO:0007669"/>
    <property type="project" value="InterPro"/>
</dbReference>
<dbReference type="OMA" id="VNITHAG"/>
<feature type="compositionally biased region" description="Pro residues" evidence="11">
    <location>
        <begin position="328"/>
        <end position="346"/>
    </location>
</feature>
<name>A0A8J6C5U2_DIALT</name>
<evidence type="ECO:0000256" key="6">
    <source>
        <dbReference type="ARBA" id="ARBA00022792"/>
    </source>
</evidence>
<dbReference type="GO" id="GO:0005743">
    <property type="term" value="C:mitochondrial inner membrane"/>
    <property type="evidence" value="ECO:0007669"/>
    <property type="project" value="UniProtKB-SubCell"/>
</dbReference>
<comment type="caution">
    <text evidence="13">The sequence shown here is derived from an EMBL/GenBank/DDBJ whole genome shotgun (WGS) entry which is preliminary data.</text>
</comment>
<gene>
    <name evidence="13" type="ORF">KFE25_010566</name>
</gene>
<dbReference type="Pfam" id="PF00153">
    <property type="entry name" value="Mito_carr"/>
    <property type="match status" value="3"/>
</dbReference>
<evidence type="ECO:0000256" key="7">
    <source>
        <dbReference type="ARBA" id="ARBA00022989"/>
    </source>
</evidence>
<dbReference type="InterPro" id="IPR006311">
    <property type="entry name" value="TAT_signal"/>
</dbReference>
<keyword evidence="9 10" id="KW-0472">Membrane</keyword>
<feature type="compositionally biased region" description="Low complexity" evidence="11">
    <location>
        <begin position="412"/>
        <end position="428"/>
    </location>
</feature>
<sequence length="930" mass="95865">MRTSSTVARTMLCAMLAVAEGVRLKPPRARAAAVRALSPLPLSVRRRLLLHGAAGALASGALAPPRPASAGGDGFVWMPLERAMGSSPGDARGREEYPPRFSTYLARFLLKYDRKSRRWWNSKAEEIPLSFSASKVRELRLEHYAEFTRSVELGLEREYAGPRGVQELVQLLRARFTSTAERRQLALLLTLLPPAHQPAADVAELLGEADNATVRTVRVLDGGAGYDELAPPDVALTPPAASTAGGRNGARAQLRAVVERGRVVAVEVLAPGLGYSFVQPLELTIAPPPPHRTAAPPRAADSSAADTGVALRAHARADGAVDSAGAPPAGPTAEPPSEPPPEPPPEPPRRATAAAVLAAPPQLASQQAGARGGLLPESATSVALTTLLPDRTPLVYDERLRAFRIKPKVVAGGADADGARGGAPAPAGAAGGAPPPPGASGPASPPASSATSLRSSLLGAADIAQERARESGSAAERLQVGGLRLPAAPRPFAVFDPVFGPIGRSPVEKQATLDVSQYMRLAFSGGLCAAIGHALLTPLDVVKTRVQARPDDFRDANFFQAAQRIVDMSAAELLVDARAARSADTTRAAGVGEDAVRATGARSEQLGVRALDASGAQAERRSSAAAAPAHEGAHSAAETERRMAAMAAERDRALEGEAPAAGIGMMPLLPLGVEALFRGIDASALGHFVSGAISFGITEYCRRVFTAALSVERAAALPPGAAVIGASIVGVCVATVGIAPFEAARVKMVSSGDAFARNVLDGIARLAREDGVGSFYGQKFRTLLLKDVPYAMVKFSAYDAVSSAIHAMLPSLAEAVRTSLAVSLFAGFASGVAAAAFSHPADTIFTRLSSRAKGAGGTGAAPPGPIATAREMLAAEGIGALYSGVGTRAIFSGLLLAVEFLIYDAVRGALHVGADDLQLFLDVLAGVRAE</sequence>
<feature type="region of interest" description="Disordered" evidence="11">
    <location>
        <begin position="619"/>
        <end position="644"/>
    </location>
</feature>
<dbReference type="PROSITE" id="PS50920">
    <property type="entry name" value="SOLCAR"/>
    <property type="match status" value="2"/>
</dbReference>
<feature type="signal peptide" evidence="12">
    <location>
        <begin position="1"/>
        <end position="21"/>
    </location>
</feature>
<dbReference type="EMBL" id="JAGTXO010000026">
    <property type="protein sequence ID" value="KAG8461379.1"/>
    <property type="molecule type" value="Genomic_DNA"/>
</dbReference>
<keyword evidence="3" id="KW-0813">Transport</keyword>
<dbReference type="PANTHER" id="PTHR45671:SF12">
    <property type="entry name" value="MITOCHONDRIAL PHOSPHATE CARRIER PROTEIN"/>
    <property type="match status" value="1"/>
</dbReference>
<dbReference type="PROSITE" id="PS51318">
    <property type="entry name" value="TAT"/>
    <property type="match status" value="1"/>
</dbReference>
<evidence type="ECO:0000256" key="1">
    <source>
        <dbReference type="ARBA" id="ARBA00004448"/>
    </source>
</evidence>
<evidence type="ECO:0000256" key="2">
    <source>
        <dbReference type="ARBA" id="ARBA00006375"/>
    </source>
</evidence>
<feature type="compositionally biased region" description="Low complexity" evidence="11">
    <location>
        <begin position="619"/>
        <end position="630"/>
    </location>
</feature>
<feature type="region of interest" description="Disordered" evidence="11">
    <location>
        <begin position="288"/>
        <end position="307"/>
    </location>
</feature>
<evidence type="ECO:0000256" key="5">
    <source>
        <dbReference type="ARBA" id="ARBA00022737"/>
    </source>
</evidence>
<accession>A0A8J6C5U2</accession>